<dbReference type="EMBL" id="JBANQN010000004">
    <property type="protein sequence ID" value="KAK6792373.1"/>
    <property type="molecule type" value="Genomic_DNA"/>
</dbReference>
<protein>
    <submittedName>
        <fullName evidence="1">Uncharacterized protein</fullName>
    </submittedName>
</protein>
<comment type="caution">
    <text evidence="1">The sequence shown here is derived from an EMBL/GenBank/DDBJ whole genome shotgun (WGS) entry which is preliminary data.</text>
</comment>
<gene>
    <name evidence="1" type="ORF">RDI58_011454</name>
</gene>
<sequence>MVLLCMSHPCVP</sequence>
<accession>A0AAN8YKH6</accession>
<evidence type="ECO:0000313" key="2">
    <source>
        <dbReference type="Proteomes" id="UP001371456"/>
    </source>
</evidence>
<reference evidence="1 2" key="1">
    <citation type="submission" date="2024-02" db="EMBL/GenBank/DDBJ databases">
        <title>de novo genome assembly of Solanum bulbocastanum strain 11H21.</title>
        <authorList>
            <person name="Hosaka A.J."/>
        </authorList>
    </citation>
    <scope>NUCLEOTIDE SEQUENCE [LARGE SCALE GENOMIC DNA]</scope>
    <source>
        <tissue evidence="1">Young leaves</tissue>
    </source>
</reference>
<proteinExistence type="predicted"/>
<keyword evidence="2" id="KW-1185">Reference proteome</keyword>
<name>A0AAN8YKH6_SOLBU</name>
<dbReference type="Proteomes" id="UP001371456">
    <property type="component" value="Unassembled WGS sequence"/>
</dbReference>
<organism evidence="1 2">
    <name type="scientific">Solanum bulbocastanum</name>
    <name type="common">Wild potato</name>
    <dbReference type="NCBI Taxonomy" id="147425"/>
    <lineage>
        <taxon>Eukaryota</taxon>
        <taxon>Viridiplantae</taxon>
        <taxon>Streptophyta</taxon>
        <taxon>Embryophyta</taxon>
        <taxon>Tracheophyta</taxon>
        <taxon>Spermatophyta</taxon>
        <taxon>Magnoliopsida</taxon>
        <taxon>eudicotyledons</taxon>
        <taxon>Gunneridae</taxon>
        <taxon>Pentapetalae</taxon>
        <taxon>asterids</taxon>
        <taxon>lamiids</taxon>
        <taxon>Solanales</taxon>
        <taxon>Solanaceae</taxon>
        <taxon>Solanoideae</taxon>
        <taxon>Solaneae</taxon>
        <taxon>Solanum</taxon>
    </lineage>
</organism>
<evidence type="ECO:0000313" key="1">
    <source>
        <dbReference type="EMBL" id="KAK6792373.1"/>
    </source>
</evidence>